<comment type="caution">
    <text evidence="1">The sequence shown here is derived from an EMBL/GenBank/DDBJ whole genome shotgun (WGS) entry which is preliminary data.</text>
</comment>
<sequence length="73" mass="8805">MWKLCSWGCIPAPCWPPSNTLSRSRRQRRAKILHWQVEETWHTNVWNRWAVTRMDCRVQTPHPSSVEHTDTHK</sequence>
<evidence type="ECO:0000313" key="2">
    <source>
        <dbReference type="Proteomes" id="UP001281614"/>
    </source>
</evidence>
<gene>
    <name evidence="1" type="ORF">CKAH01_06697</name>
</gene>
<proteinExistence type="predicted"/>
<reference evidence="1" key="1">
    <citation type="submission" date="2023-02" db="EMBL/GenBank/DDBJ databases">
        <title>Colletotrichum kahawae CIFC_Que2 genome sequencing and assembly.</title>
        <authorList>
            <person name="Baroncelli R."/>
        </authorList>
    </citation>
    <scope>NUCLEOTIDE SEQUENCE</scope>
    <source>
        <strain evidence="1">CIFC_Que2</strain>
    </source>
</reference>
<dbReference type="Proteomes" id="UP001281614">
    <property type="component" value="Unassembled WGS sequence"/>
</dbReference>
<keyword evidence="2" id="KW-1185">Reference proteome</keyword>
<name>A0AAE0D4W3_COLKA</name>
<evidence type="ECO:0000313" key="1">
    <source>
        <dbReference type="EMBL" id="KAK2745793.1"/>
    </source>
</evidence>
<dbReference type="AlphaFoldDB" id="A0AAE0D4W3"/>
<protein>
    <submittedName>
        <fullName evidence="1">Uncharacterized protein</fullName>
    </submittedName>
</protein>
<accession>A0AAE0D4W3</accession>
<dbReference type="EMBL" id="VYYT01000300">
    <property type="protein sequence ID" value="KAK2745793.1"/>
    <property type="molecule type" value="Genomic_DNA"/>
</dbReference>
<organism evidence="1 2">
    <name type="scientific">Colletotrichum kahawae</name>
    <name type="common">Coffee berry disease fungus</name>
    <dbReference type="NCBI Taxonomy" id="34407"/>
    <lineage>
        <taxon>Eukaryota</taxon>
        <taxon>Fungi</taxon>
        <taxon>Dikarya</taxon>
        <taxon>Ascomycota</taxon>
        <taxon>Pezizomycotina</taxon>
        <taxon>Sordariomycetes</taxon>
        <taxon>Hypocreomycetidae</taxon>
        <taxon>Glomerellales</taxon>
        <taxon>Glomerellaceae</taxon>
        <taxon>Colletotrichum</taxon>
        <taxon>Colletotrichum gloeosporioides species complex</taxon>
    </lineage>
</organism>